<dbReference type="AlphaFoldDB" id="A0AAX2CG60"/>
<comment type="caution">
    <text evidence="1">The sequence shown here is derived from an EMBL/GenBank/DDBJ whole genome shotgun (WGS) entry which is preliminary data.</text>
</comment>
<dbReference type="Proteomes" id="UP000242164">
    <property type="component" value="Unassembled WGS sequence"/>
</dbReference>
<protein>
    <submittedName>
        <fullName evidence="1">Uncharacterized protein</fullName>
    </submittedName>
</protein>
<accession>A0AAX2CG60</accession>
<reference evidence="1 2" key="1">
    <citation type="submission" date="2016-08" db="EMBL/GenBank/DDBJ databases">
        <authorList>
            <person name="Loux V."/>
            <person name="Rue O."/>
        </authorList>
    </citation>
    <scope>NUCLEOTIDE SEQUENCE [LARGE SCALE GENOMIC DNA]</scope>
    <source>
        <strain evidence="1 2">AFSSA_08CEB44bac</strain>
    </source>
</reference>
<name>A0AAX2CG60_9BACI</name>
<organism evidence="1 2">
    <name type="scientific">Bacillus cytotoxicus</name>
    <dbReference type="NCBI Taxonomy" id="580165"/>
    <lineage>
        <taxon>Bacteria</taxon>
        <taxon>Bacillati</taxon>
        <taxon>Bacillota</taxon>
        <taxon>Bacilli</taxon>
        <taxon>Bacillales</taxon>
        <taxon>Bacillaceae</taxon>
        <taxon>Bacillus</taxon>
        <taxon>Bacillus cereus group</taxon>
    </lineage>
</organism>
<evidence type="ECO:0000313" key="2">
    <source>
        <dbReference type="Proteomes" id="UP000242164"/>
    </source>
</evidence>
<gene>
    <name evidence="1" type="ORF">BCB44BAC_01781</name>
</gene>
<sequence>MVTHIQQILVGFDDKEENTRNAKTKYLEYKNQFNSSK</sequence>
<evidence type="ECO:0000313" key="1">
    <source>
        <dbReference type="EMBL" id="SCL90787.1"/>
    </source>
</evidence>
<proteinExistence type="predicted"/>
<dbReference type="EMBL" id="FMIK01000023">
    <property type="protein sequence ID" value="SCL90787.1"/>
    <property type="molecule type" value="Genomic_DNA"/>
</dbReference>